<dbReference type="OrthoDB" id="4957064at2759"/>
<evidence type="ECO:0000313" key="2">
    <source>
        <dbReference type="Proteomes" id="UP000698800"/>
    </source>
</evidence>
<protein>
    <submittedName>
        <fullName evidence="1">Uncharacterized protein</fullName>
    </submittedName>
</protein>
<name>A0A9P8I333_9PEZI</name>
<evidence type="ECO:0000313" key="1">
    <source>
        <dbReference type="EMBL" id="KAH0533827.1"/>
    </source>
</evidence>
<reference evidence="1" key="1">
    <citation type="submission" date="2021-03" db="EMBL/GenBank/DDBJ databases">
        <title>Comparative genomics and phylogenomic investigation of the class Geoglossomycetes provide insights into ecological specialization and systematics.</title>
        <authorList>
            <person name="Melie T."/>
            <person name="Pirro S."/>
            <person name="Miller A.N."/>
            <person name="Quandt A."/>
        </authorList>
    </citation>
    <scope>NUCLEOTIDE SEQUENCE</scope>
    <source>
        <strain evidence="1">GBOQ0MN5Z8</strain>
    </source>
</reference>
<keyword evidence="2" id="KW-1185">Reference proteome</keyword>
<accession>A0A9P8I333</accession>
<dbReference type="Gene3D" id="1.20.5.340">
    <property type="match status" value="1"/>
</dbReference>
<sequence length="210" mass="22237">MAVPNGPLPDFAAIRSHLTEAGDQIALCANIPGVQGGNQIAALLGAMNENIQHVRDEVGALRGEVGTLRGEVGALRGEVGTLRGEVGALRGEVEALRGEVGALRGEVGNLRVQVENMHRGVQAEKRNSIARLINTRVTNAGVPIEPLVGEDGDPIPEFPGTAQALRDLDDQKLDQILQHLSLRTTGTSAAKKDRVQMHAGVINIPQGRLR</sequence>
<dbReference type="EMBL" id="JAGHQL010000348">
    <property type="protein sequence ID" value="KAH0533827.1"/>
    <property type="molecule type" value="Genomic_DNA"/>
</dbReference>
<proteinExistence type="predicted"/>
<dbReference type="AlphaFoldDB" id="A0A9P8I333"/>
<comment type="caution">
    <text evidence="1">The sequence shown here is derived from an EMBL/GenBank/DDBJ whole genome shotgun (WGS) entry which is preliminary data.</text>
</comment>
<organism evidence="1 2">
    <name type="scientific">Glutinoglossum americanum</name>
    <dbReference type="NCBI Taxonomy" id="1670608"/>
    <lineage>
        <taxon>Eukaryota</taxon>
        <taxon>Fungi</taxon>
        <taxon>Dikarya</taxon>
        <taxon>Ascomycota</taxon>
        <taxon>Pezizomycotina</taxon>
        <taxon>Geoglossomycetes</taxon>
        <taxon>Geoglossales</taxon>
        <taxon>Geoglossaceae</taxon>
        <taxon>Glutinoglossum</taxon>
    </lineage>
</organism>
<gene>
    <name evidence="1" type="ORF">FGG08_007546</name>
</gene>
<dbReference type="Proteomes" id="UP000698800">
    <property type="component" value="Unassembled WGS sequence"/>
</dbReference>